<evidence type="ECO:0000313" key="2">
    <source>
        <dbReference type="EMBL" id="MDR9893049.1"/>
    </source>
</evidence>
<feature type="domain" description="Glycosyltransferase family 28 N-terminal" evidence="1">
    <location>
        <begin position="4"/>
        <end position="106"/>
    </location>
</feature>
<reference evidence="3" key="1">
    <citation type="journal article" date="2021" name="Science">
        <title>Hunting the eagle killer: A cyanobacterial neurotoxin causes vacuolar myelinopathy.</title>
        <authorList>
            <person name="Breinlinger S."/>
            <person name="Phillips T.J."/>
            <person name="Haram B.N."/>
            <person name="Mares J."/>
            <person name="Martinez Yerena J.A."/>
            <person name="Hrouzek P."/>
            <person name="Sobotka R."/>
            <person name="Henderson W.M."/>
            <person name="Schmieder P."/>
            <person name="Williams S.M."/>
            <person name="Lauderdale J.D."/>
            <person name="Wilde H.D."/>
            <person name="Gerrin W."/>
            <person name="Kust A."/>
            <person name="Washington J.W."/>
            <person name="Wagner C."/>
            <person name="Geier B."/>
            <person name="Liebeke M."/>
            <person name="Enke H."/>
            <person name="Niedermeyer T.H.J."/>
            <person name="Wilde S.B."/>
        </authorList>
    </citation>
    <scope>NUCLEOTIDE SEQUENCE [LARGE SCALE GENOMIC DNA]</scope>
    <source>
        <strain evidence="3">Thurmond2011</strain>
    </source>
</reference>
<keyword evidence="2" id="KW-0808">Transferase</keyword>
<dbReference type="EC" id="2.4.-.-" evidence="2"/>
<dbReference type="SUPFAM" id="SSF53756">
    <property type="entry name" value="UDP-Glycosyltransferase/glycogen phosphorylase"/>
    <property type="match status" value="1"/>
</dbReference>
<dbReference type="PANTHER" id="PTHR48050:SF13">
    <property type="entry name" value="STEROL 3-BETA-GLUCOSYLTRANSFERASE UGT80A2"/>
    <property type="match status" value="1"/>
</dbReference>
<dbReference type="Pfam" id="PF03033">
    <property type="entry name" value="Glyco_transf_28"/>
    <property type="match status" value="1"/>
</dbReference>
<gene>
    <name evidence="2" type="ORF">G7B40_000415</name>
</gene>
<organism evidence="2 3">
    <name type="scientific">Aetokthonos hydrillicola Thurmond2011</name>
    <dbReference type="NCBI Taxonomy" id="2712845"/>
    <lineage>
        <taxon>Bacteria</taxon>
        <taxon>Bacillati</taxon>
        <taxon>Cyanobacteriota</taxon>
        <taxon>Cyanophyceae</taxon>
        <taxon>Nostocales</taxon>
        <taxon>Hapalosiphonaceae</taxon>
        <taxon>Aetokthonos</taxon>
    </lineage>
</organism>
<evidence type="ECO:0000313" key="3">
    <source>
        <dbReference type="Proteomes" id="UP000667802"/>
    </source>
</evidence>
<comment type="caution">
    <text evidence="2">The sequence shown here is derived from an EMBL/GenBank/DDBJ whole genome shotgun (WGS) entry which is preliminary data.</text>
</comment>
<evidence type="ECO:0000259" key="1">
    <source>
        <dbReference type="Pfam" id="PF03033"/>
    </source>
</evidence>
<dbReference type="EMBL" id="JAALHA020000001">
    <property type="protein sequence ID" value="MDR9893049.1"/>
    <property type="molecule type" value="Genomic_DNA"/>
</dbReference>
<dbReference type="Proteomes" id="UP000667802">
    <property type="component" value="Unassembled WGS sequence"/>
</dbReference>
<dbReference type="Gene3D" id="3.40.50.2000">
    <property type="entry name" value="Glycogen Phosphorylase B"/>
    <property type="match status" value="1"/>
</dbReference>
<accession>A0AAP5I3D1</accession>
<protein>
    <submittedName>
        <fullName evidence="2">Glycosyltransferase</fullName>
        <ecNumber evidence="2">2.4.-.-</ecNumber>
    </submittedName>
</protein>
<sequence>MGRIVLTTIGSLGDLHPLIAIGLRLRERGHSVVFATIQDYRSLIESLGFEFYKLRPDYIAMDDPEMIARMMNIHKGTEHVVRDYLLANLRDTYIDLIGRRRTPDYFYTWLCCSLFFWGFLSRKH</sequence>
<dbReference type="GO" id="GO:0005975">
    <property type="term" value="P:carbohydrate metabolic process"/>
    <property type="evidence" value="ECO:0007669"/>
    <property type="project" value="InterPro"/>
</dbReference>
<dbReference type="PANTHER" id="PTHR48050">
    <property type="entry name" value="STEROL 3-BETA-GLUCOSYLTRANSFERASE"/>
    <property type="match status" value="1"/>
</dbReference>
<dbReference type="AlphaFoldDB" id="A0AAP5I3D1"/>
<dbReference type="InterPro" id="IPR004276">
    <property type="entry name" value="GlycoTrans_28_N"/>
</dbReference>
<dbReference type="RefSeq" id="WP_243902632.1">
    <property type="nucleotide sequence ID" value="NZ_CAWQFN010000538.1"/>
</dbReference>
<keyword evidence="3" id="KW-1185">Reference proteome</keyword>
<name>A0AAP5I3D1_9CYAN</name>
<dbReference type="GO" id="GO:1901137">
    <property type="term" value="P:carbohydrate derivative biosynthetic process"/>
    <property type="evidence" value="ECO:0007669"/>
    <property type="project" value="UniProtKB-ARBA"/>
</dbReference>
<proteinExistence type="predicted"/>
<dbReference type="GO" id="GO:0016758">
    <property type="term" value="F:hexosyltransferase activity"/>
    <property type="evidence" value="ECO:0007669"/>
    <property type="project" value="InterPro"/>
</dbReference>
<keyword evidence="2" id="KW-0328">Glycosyltransferase</keyword>
<dbReference type="InterPro" id="IPR050426">
    <property type="entry name" value="Glycosyltransferase_28"/>
</dbReference>